<evidence type="ECO:0000313" key="2">
    <source>
        <dbReference type="EMBL" id="RZO76862.1"/>
    </source>
</evidence>
<gene>
    <name evidence="2" type="ORF">EVA68_03195</name>
</gene>
<name>A0A520S321_9GAMM</name>
<dbReference type="AlphaFoldDB" id="A0A520S321"/>
<evidence type="ECO:0000313" key="3">
    <source>
        <dbReference type="Proteomes" id="UP000316199"/>
    </source>
</evidence>
<accession>A0A520S321</accession>
<feature type="transmembrane region" description="Helical" evidence="1">
    <location>
        <begin position="49"/>
        <end position="71"/>
    </location>
</feature>
<sequence>MASIRETMSTISSGLKSLTELGVTLILAFVVIDVLFPNTTGVIANIGDIVAAFSSEGLVGLIALLLFLLLFKQ</sequence>
<keyword evidence="1" id="KW-1133">Transmembrane helix</keyword>
<protein>
    <submittedName>
        <fullName evidence="2">Uncharacterized protein</fullName>
    </submittedName>
</protein>
<feature type="transmembrane region" description="Helical" evidence="1">
    <location>
        <begin position="21"/>
        <end position="43"/>
    </location>
</feature>
<keyword evidence="1" id="KW-0472">Membrane</keyword>
<keyword evidence="1" id="KW-0812">Transmembrane</keyword>
<organism evidence="2 3">
    <name type="scientific">OM182 bacterium</name>
    <dbReference type="NCBI Taxonomy" id="2510334"/>
    <lineage>
        <taxon>Bacteria</taxon>
        <taxon>Pseudomonadati</taxon>
        <taxon>Pseudomonadota</taxon>
        <taxon>Gammaproteobacteria</taxon>
        <taxon>OMG group</taxon>
        <taxon>OM182 clade</taxon>
    </lineage>
</organism>
<evidence type="ECO:0000256" key="1">
    <source>
        <dbReference type="SAM" id="Phobius"/>
    </source>
</evidence>
<reference evidence="2 3" key="1">
    <citation type="submission" date="2019-02" db="EMBL/GenBank/DDBJ databases">
        <title>Prokaryotic population dynamics and viral predation in marine succession experiment using metagenomics: the confinement effect.</title>
        <authorList>
            <person name="Haro-Moreno J.M."/>
            <person name="Rodriguez-Valera F."/>
            <person name="Lopez-Perez M."/>
        </authorList>
    </citation>
    <scope>NUCLEOTIDE SEQUENCE [LARGE SCALE GENOMIC DNA]</scope>
    <source>
        <strain evidence="2">MED-G157</strain>
    </source>
</reference>
<dbReference type="Proteomes" id="UP000316199">
    <property type="component" value="Unassembled WGS sequence"/>
</dbReference>
<comment type="caution">
    <text evidence="2">The sequence shown here is derived from an EMBL/GenBank/DDBJ whole genome shotgun (WGS) entry which is preliminary data.</text>
</comment>
<dbReference type="EMBL" id="SHAG01000007">
    <property type="protein sequence ID" value="RZO76862.1"/>
    <property type="molecule type" value="Genomic_DNA"/>
</dbReference>
<proteinExistence type="predicted"/>